<name>A9F161_SORC5</name>
<protein>
    <submittedName>
        <fullName evidence="5">Two-component response regulator</fullName>
    </submittedName>
</protein>
<feature type="domain" description="Response regulatory" evidence="4">
    <location>
        <begin position="78"/>
        <end position="191"/>
    </location>
</feature>
<dbReference type="Pfam" id="PF00072">
    <property type="entry name" value="Response_reg"/>
    <property type="match status" value="1"/>
</dbReference>
<dbReference type="Proteomes" id="UP000002139">
    <property type="component" value="Chromosome"/>
</dbReference>
<evidence type="ECO:0000313" key="5">
    <source>
        <dbReference type="EMBL" id="CAN91335.1"/>
    </source>
</evidence>
<dbReference type="AlphaFoldDB" id="A9F161"/>
<evidence type="ECO:0000256" key="3">
    <source>
        <dbReference type="SAM" id="MobiDB-lite"/>
    </source>
</evidence>
<dbReference type="PANTHER" id="PTHR44591">
    <property type="entry name" value="STRESS RESPONSE REGULATOR PROTEIN 1"/>
    <property type="match status" value="1"/>
</dbReference>
<evidence type="ECO:0000259" key="4">
    <source>
        <dbReference type="PROSITE" id="PS50110"/>
    </source>
</evidence>
<dbReference type="SUPFAM" id="SSF52172">
    <property type="entry name" value="CheY-like"/>
    <property type="match status" value="1"/>
</dbReference>
<dbReference type="Gene3D" id="3.40.50.2300">
    <property type="match status" value="1"/>
</dbReference>
<dbReference type="BioCyc" id="SCEL448385:SCE_RS06140-MONOMER"/>
<dbReference type="KEGG" id="scl:sce1178"/>
<dbReference type="eggNOG" id="COG0745">
    <property type="taxonomic scope" value="Bacteria"/>
</dbReference>
<dbReference type="InterPro" id="IPR011006">
    <property type="entry name" value="CheY-like_superfamily"/>
</dbReference>
<organism evidence="5 6">
    <name type="scientific">Sorangium cellulosum (strain So ce56)</name>
    <name type="common">Polyangium cellulosum (strain So ce56)</name>
    <dbReference type="NCBI Taxonomy" id="448385"/>
    <lineage>
        <taxon>Bacteria</taxon>
        <taxon>Pseudomonadati</taxon>
        <taxon>Myxococcota</taxon>
        <taxon>Polyangia</taxon>
        <taxon>Polyangiales</taxon>
        <taxon>Polyangiaceae</taxon>
        <taxon>Sorangium</taxon>
    </lineage>
</organism>
<sequence length="191" mass="19864">MTHGAERAARFKLRVAAPRFMAPLMVRSGLRSGGGVDVPCAPGRGGGAERGDPPASAPSPPGAMGRRLAEQGPSRRKTIFIIEDDPGVCDALVTVLRDEGYDVMTAGDGADALARLREGPTPALIVLDLMMPGMDGYAFRAEQLRTPAISDVPVVVLTAGAAPRATELGSVDILKKPVDLVALLDVVGRNT</sequence>
<proteinExistence type="predicted"/>
<dbReference type="PANTHER" id="PTHR44591:SF3">
    <property type="entry name" value="RESPONSE REGULATORY DOMAIN-CONTAINING PROTEIN"/>
    <property type="match status" value="1"/>
</dbReference>
<evidence type="ECO:0000313" key="6">
    <source>
        <dbReference type="Proteomes" id="UP000002139"/>
    </source>
</evidence>
<feature type="region of interest" description="Disordered" evidence="3">
    <location>
        <begin position="33"/>
        <end position="72"/>
    </location>
</feature>
<dbReference type="EMBL" id="AM746676">
    <property type="protein sequence ID" value="CAN91335.1"/>
    <property type="molecule type" value="Genomic_DNA"/>
</dbReference>
<dbReference type="HOGENOM" id="CLU_1617946_0_0_7"/>
<feature type="modified residue" description="4-aspartylphosphate" evidence="2">
    <location>
        <position position="128"/>
    </location>
</feature>
<dbReference type="SMART" id="SM00448">
    <property type="entry name" value="REC"/>
    <property type="match status" value="1"/>
</dbReference>
<accession>A9F161</accession>
<dbReference type="GO" id="GO:0000160">
    <property type="term" value="P:phosphorelay signal transduction system"/>
    <property type="evidence" value="ECO:0007669"/>
    <property type="project" value="InterPro"/>
</dbReference>
<dbReference type="InterPro" id="IPR050595">
    <property type="entry name" value="Bact_response_regulator"/>
</dbReference>
<gene>
    <name evidence="5" type="ordered locus">sce1178</name>
</gene>
<evidence type="ECO:0000256" key="1">
    <source>
        <dbReference type="ARBA" id="ARBA00022553"/>
    </source>
</evidence>
<keyword evidence="6" id="KW-1185">Reference proteome</keyword>
<dbReference type="InterPro" id="IPR001789">
    <property type="entry name" value="Sig_transdc_resp-reg_receiver"/>
</dbReference>
<evidence type="ECO:0000256" key="2">
    <source>
        <dbReference type="PROSITE-ProRule" id="PRU00169"/>
    </source>
</evidence>
<keyword evidence="1 2" id="KW-0597">Phosphoprotein</keyword>
<dbReference type="CDD" id="cd00156">
    <property type="entry name" value="REC"/>
    <property type="match status" value="1"/>
</dbReference>
<dbReference type="STRING" id="448385.sce1178"/>
<reference evidence="5 6" key="1">
    <citation type="journal article" date="2007" name="Nat. Biotechnol.">
        <title>Complete genome sequence of the myxobacterium Sorangium cellulosum.</title>
        <authorList>
            <person name="Schneiker S."/>
            <person name="Perlova O."/>
            <person name="Kaiser O."/>
            <person name="Gerth K."/>
            <person name="Alici A."/>
            <person name="Altmeyer M.O."/>
            <person name="Bartels D."/>
            <person name="Bekel T."/>
            <person name="Beyer S."/>
            <person name="Bode E."/>
            <person name="Bode H.B."/>
            <person name="Bolten C.J."/>
            <person name="Choudhuri J.V."/>
            <person name="Doss S."/>
            <person name="Elnakady Y.A."/>
            <person name="Frank B."/>
            <person name="Gaigalat L."/>
            <person name="Goesmann A."/>
            <person name="Groeger C."/>
            <person name="Gross F."/>
            <person name="Jelsbak L."/>
            <person name="Jelsbak L."/>
            <person name="Kalinowski J."/>
            <person name="Kegler C."/>
            <person name="Knauber T."/>
            <person name="Konietzny S."/>
            <person name="Kopp M."/>
            <person name="Krause L."/>
            <person name="Krug D."/>
            <person name="Linke B."/>
            <person name="Mahmud T."/>
            <person name="Martinez-Arias R."/>
            <person name="McHardy A.C."/>
            <person name="Merai M."/>
            <person name="Meyer F."/>
            <person name="Mormann S."/>
            <person name="Munoz-Dorado J."/>
            <person name="Perez J."/>
            <person name="Pradella S."/>
            <person name="Rachid S."/>
            <person name="Raddatz G."/>
            <person name="Rosenau F."/>
            <person name="Rueckert C."/>
            <person name="Sasse F."/>
            <person name="Scharfe M."/>
            <person name="Schuster S.C."/>
            <person name="Suen G."/>
            <person name="Treuner-Lange A."/>
            <person name="Velicer G.J."/>
            <person name="Vorholter F.-J."/>
            <person name="Weissman K.J."/>
            <person name="Welch R.D."/>
            <person name="Wenzel S.C."/>
            <person name="Whitworth D.E."/>
            <person name="Wilhelm S."/>
            <person name="Wittmann C."/>
            <person name="Bloecker H."/>
            <person name="Puehler A."/>
            <person name="Mueller R."/>
        </authorList>
    </citation>
    <scope>NUCLEOTIDE SEQUENCE [LARGE SCALE GENOMIC DNA]</scope>
    <source>
        <strain evidence="6">So ce56</strain>
    </source>
</reference>
<dbReference type="PROSITE" id="PS50110">
    <property type="entry name" value="RESPONSE_REGULATORY"/>
    <property type="match status" value="1"/>
</dbReference>